<evidence type="ECO:0000313" key="2">
    <source>
        <dbReference type="Proteomes" id="UP001151699"/>
    </source>
</evidence>
<dbReference type="Proteomes" id="UP001151699">
    <property type="component" value="Chromosome B"/>
</dbReference>
<sequence length="175" mass="19147">MEGKMFLPVKPNVSSINTADDISVTTNSTQTPSDLSPKVEGDILHKAHHQNSGHCIASFAAINRMRQNSQAISLNTTLTMDELVVPKRYSEVKVSGGSRSDLKLENESKLGSDLKLENESKLGSDLKLENESKLGRDLKLENESKLGSDLKVGNELKLGSDLKLENESKLGRDLK</sequence>
<dbReference type="OrthoDB" id="8063595at2759"/>
<accession>A0A9Q0N6V9</accession>
<proteinExistence type="predicted"/>
<organism evidence="1 2">
    <name type="scientific">Pseudolycoriella hygida</name>
    <dbReference type="NCBI Taxonomy" id="35572"/>
    <lineage>
        <taxon>Eukaryota</taxon>
        <taxon>Metazoa</taxon>
        <taxon>Ecdysozoa</taxon>
        <taxon>Arthropoda</taxon>
        <taxon>Hexapoda</taxon>
        <taxon>Insecta</taxon>
        <taxon>Pterygota</taxon>
        <taxon>Neoptera</taxon>
        <taxon>Endopterygota</taxon>
        <taxon>Diptera</taxon>
        <taxon>Nematocera</taxon>
        <taxon>Sciaroidea</taxon>
        <taxon>Sciaridae</taxon>
        <taxon>Pseudolycoriella</taxon>
    </lineage>
</organism>
<gene>
    <name evidence="1" type="ORF">Bhyg_08951</name>
</gene>
<evidence type="ECO:0000313" key="1">
    <source>
        <dbReference type="EMBL" id="KAJ6643986.1"/>
    </source>
</evidence>
<dbReference type="EMBL" id="WJQU01000002">
    <property type="protein sequence ID" value="KAJ6643986.1"/>
    <property type="molecule type" value="Genomic_DNA"/>
</dbReference>
<dbReference type="AlphaFoldDB" id="A0A9Q0N6V9"/>
<name>A0A9Q0N6V9_9DIPT</name>
<keyword evidence="2" id="KW-1185">Reference proteome</keyword>
<protein>
    <submittedName>
        <fullName evidence="1">Uncharacterized protein</fullName>
    </submittedName>
</protein>
<reference evidence="1" key="1">
    <citation type="submission" date="2022-07" db="EMBL/GenBank/DDBJ databases">
        <authorList>
            <person name="Trinca V."/>
            <person name="Uliana J.V.C."/>
            <person name="Torres T.T."/>
            <person name="Ward R.J."/>
            <person name="Monesi N."/>
        </authorList>
    </citation>
    <scope>NUCLEOTIDE SEQUENCE</scope>
    <source>
        <strain evidence="1">HSMRA1968</strain>
        <tissue evidence="1">Whole embryos</tissue>
    </source>
</reference>
<comment type="caution">
    <text evidence="1">The sequence shown here is derived from an EMBL/GenBank/DDBJ whole genome shotgun (WGS) entry which is preliminary data.</text>
</comment>